<dbReference type="GO" id="GO:0006565">
    <property type="term" value="P:L-serine catabolic process"/>
    <property type="evidence" value="ECO:0007669"/>
    <property type="project" value="TreeGrafter"/>
</dbReference>
<dbReference type="Gene3D" id="3.40.50.1100">
    <property type="match status" value="2"/>
</dbReference>
<dbReference type="InterPro" id="IPR001926">
    <property type="entry name" value="TrpB-like_PALP"/>
</dbReference>
<dbReference type="GO" id="GO:0003941">
    <property type="term" value="F:L-serine ammonia-lyase activity"/>
    <property type="evidence" value="ECO:0007669"/>
    <property type="project" value="UniProtKB-EC"/>
</dbReference>
<evidence type="ECO:0000313" key="12">
    <source>
        <dbReference type="EMBL" id="KAH0541544.1"/>
    </source>
</evidence>
<keyword evidence="6" id="KW-0312">Gluconeogenesis</keyword>
<evidence type="ECO:0000256" key="9">
    <source>
        <dbReference type="ARBA" id="ARBA00023239"/>
    </source>
</evidence>
<keyword evidence="13" id="KW-1185">Reference proteome</keyword>
<organism evidence="12 13">
    <name type="scientific">Trichoglossum hirsutum</name>
    <dbReference type="NCBI Taxonomy" id="265104"/>
    <lineage>
        <taxon>Eukaryota</taxon>
        <taxon>Fungi</taxon>
        <taxon>Dikarya</taxon>
        <taxon>Ascomycota</taxon>
        <taxon>Pezizomycotina</taxon>
        <taxon>Geoglossomycetes</taxon>
        <taxon>Geoglossales</taxon>
        <taxon>Geoglossaceae</taxon>
        <taxon>Trichoglossum</taxon>
    </lineage>
</organism>
<evidence type="ECO:0000256" key="6">
    <source>
        <dbReference type="ARBA" id="ARBA00022432"/>
    </source>
</evidence>
<evidence type="ECO:0000313" key="13">
    <source>
        <dbReference type="Proteomes" id="UP000750711"/>
    </source>
</evidence>
<comment type="pathway">
    <text evidence="3">Carbohydrate biosynthesis; gluconeogenesis.</text>
</comment>
<dbReference type="GO" id="GO:0006094">
    <property type="term" value="P:gluconeogenesis"/>
    <property type="evidence" value="ECO:0007669"/>
    <property type="project" value="UniProtKB-KW"/>
</dbReference>
<sequence>MLARLQEQQGNHLPHFYASSGGNAGLACATAARSLNLPCTIVVPISTSPLMAAKIRATGGTVIQIGETWKEADTYLRGELLPQDQGGIYVPPFDHPDIWSGNATVIEEIVTQMREDIDEGALPDVLVCSVGGGGLLNGLVQGIEAIPDWTPSVLAVETNGTDSLSQSLSAKELITLPGITSIATSLGATRVSEQTFLYASQPERRIMSRVMSDEEAARGCVMLADAERLLVEAACGVCVAAVCFEGEPEWAKVAPRGRGKDTKVVIVVCGGSNCTVEMLAEWRKKFGGLEKTAGVDTCGEGKSAAVASGLQTPPVEKV</sequence>
<dbReference type="SUPFAM" id="SSF53686">
    <property type="entry name" value="Tryptophan synthase beta subunit-like PLP-dependent enzymes"/>
    <property type="match status" value="1"/>
</dbReference>
<reference evidence="12" key="1">
    <citation type="submission" date="2021-03" db="EMBL/GenBank/DDBJ databases">
        <title>Comparative genomics and phylogenomic investigation of the class Geoglossomycetes provide insights into ecological specialization and systematics.</title>
        <authorList>
            <person name="Melie T."/>
            <person name="Pirro S."/>
            <person name="Miller A.N."/>
            <person name="Quandt A."/>
        </authorList>
    </citation>
    <scope>NUCLEOTIDE SEQUENCE</scope>
    <source>
        <strain evidence="12">CAQ_001_2017</strain>
    </source>
</reference>
<protein>
    <recommendedName>
        <fullName evidence="5">L-serine ammonia-lyase</fullName>
        <ecNumber evidence="5">4.3.1.17</ecNumber>
    </recommendedName>
</protein>
<dbReference type="InterPro" id="IPR036052">
    <property type="entry name" value="TrpB-like_PALP_sf"/>
</dbReference>
<keyword evidence="9" id="KW-0456">Lyase</keyword>
<feature type="domain" description="Tryptophan synthase beta chain-like PALP" evidence="11">
    <location>
        <begin position="11"/>
        <end position="270"/>
    </location>
</feature>
<dbReference type="GO" id="GO:0004794">
    <property type="term" value="F:threonine deaminase activity"/>
    <property type="evidence" value="ECO:0007669"/>
    <property type="project" value="TreeGrafter"/>
</dbReference>
<dbReference type="PROSITE" id="PS51257">
    <property type="entry name" value="PROKAR_LIPOPROTEIN"/>
    <property type="match status" value="1"/>
</dbReference>
<gene>
    <name evidence="12" type="ORF">GP486_008708</name>
</gene>
<evidence type="ECO:0000256" key="5">
    <source>
        <dbReference type="ARBA" id="ARBA00012093"/>
    </source>
</evidence>
<dbReference type="Proteomes" id="UP000750711">
    <property type="component" value="Unassembled WGS sequence"/>
</dbReference>
<dbReference type="Pfam" id="PF00291">
    <property type="entry name" value="PALP"/>
    <property type="match status" value="1"/>
</dbReference>
<dbReference type="GO" id="GO:0006567">
    <property type="term" value="P:L-threonine catabolic process"/>
    <property type="evidence" value="ECO:0007669"/>
    <property type="project" value="TreeGrafter"/>
</dbReference>
<evidence type="ECO:0000256" key="2">
    <source>
        <dbReference type="ARBA" id="ARBA00004496"/>
    </source>
</evidence>
<evidence type="ECO:0000256" key="1">
    <source>
        <dbReference type="ARBA" id="ARBA00001933"/>
    </source>
</evidence>
<evidence type="ECO:0000256" key="4">
    <source>
        <dbReference type="ARBA" id="ARBA00010869"/>
    </source>
</evidence>
<dbReference type="InterPro" id="IPR050147">
    <property type="entry name" value="Ser/Thr_Dehydratase"/>
</dbReference>
<name>A0A9P8I608_9PEZI</name>
<dbReference type="FunFam" id="3.40.50.1100:FF:000040">
    <property type="entry name" value="L-serine dehydratase, putative"/>
    <property type="match status" value="1"/>
</dbReference>
<evidence type="ECO:0000256" key="3">
    <source>
        <dbReference type="ARBA" id="ARBA00004742"/>
    </source>
</evidence>
<keyword evidence="7" id="KW-0963">Cytoplasm</keyword>
<dbReference type="PANTHER" id="PTHR48078">
    <property type="entry name" value="THREONINE DEHYDRATASE, MITOCHONDRIAL-RELATED"/>
    <property type="match status" value="1"/>
</dbReference>
<evidence type="ECO:0000256" key="10">
    <source>
        <dbReference type="ARBA" id="ARBA00049406"/>
    </source>
</evidence>
<dbReference type="EC" id="4.3.1.17" evidence="5"/>
<comment type="cofactor">
    <cofactor evidence="1">
        <name>pyridoxal 5'-phosphate</name>
        <dbReference type="ChEBI" id="CHEBI:597326"/>
    </cofactor>
</comment>
<evidence type="ECO:0000256" key="7">
    <source>
        <dbReference type="ARBA" id="ARBA00022490"/>
    </source>
</evidence>
<comment type="similarity">
    <text evidence="4">Belongs to the serine/threonine dehydratase family.</text>
</comment>
<dbReference type="GO" id="GO:0005737">
    <property type="term" value="C:cytoplasm"/>
    <property type="evidence" value="ECO:0007669"/>
    <property type="project" value="UniProtKB-SubCell"/>
</dbReference>
<keyword evidence="8" id="KW-0663">Pyridoxal phosphate</keyword>
<comment type="caution">
    <text evidence="12">The sequence shown here is derived from an EMBL/GenBank/DDBJ whole genome shotgun (WGS) entry which is preliminary data.</text>
</comment>
<evidence type="ECO:0000259" key="11">
    <source>
        <dbReference type="Pfam" id="PF00291"/>
    </source>
</evidence>
<comment type="catalytic activity">
    <reaction evidence="10">
        <text>L-serine = pyruvate + NH4(+)</text>
        <dbReference type="Rhea" id="RHEA:19169"/>
        <dbReference type="ChEBI" id="CHEBI:15361"/>
        <dbReference type="ChEBI" id="CHEBI:28938"/>
        <dbReference type="ChEBI" id="CHEBI:33384"/>
        <dbReference type="EC" id="4.3.1.17"/>
    </reaction>
</comment>
<dbReference type="GO" id="GO:0009097">
    <property type="term" value="P:isoleucine biosynthetic process"/>
    <property type="evidence" value="ECO:0007669"/>
    <property type="project" value="TreeGrafter"/>
</dbReference>
<accession>A0A9P8I608</accession>
<evidence type="ECO:0000256" key="8">
    <source>
        <dbReference type="ARBA" id="ARBA00022898"/>
    </source>
</evidence>
<dbReference type="EMBL" id="JAGHQM010003785">
    <property type="protein sequence ID" value="KAH0541544.1"/>
    <property type="molecule type" value="Genomic_DNA"/>
</dbReference>
<dbReference type="AlphaFoldDB" id="A0A9P8I608"/>
<dbReference type="PANTHER" id="PTHR48078:SF2">
    <property type="entry name" value="CATABOLIC L-SERINE_THREONINE DEHYDRATASE"/>
    <property type="match status" value="1"/>
</dbReference>
<comment type="subcellular location">
    <subcellularLocation>
        <location evidence="2">Cytoplasm</location>
    </subcellularLocation>
</comment>
<proteinExistence type="inferred from homology"/>